<keyword evidence="8" id="KW-1185">Reference proteome</keyword>
<name>A0AAV2ME74_KNICA</name>
<organism evidence="7 8">
    <name type="scientific">Knipowitschia caucasica</name>
    <name type="common">Caucasian dwarf goby</name>
    <name type="synonym">Pomatoschistus caucasicus</name>
    <dbReference type="NCBI Taxonomy" id="637954"/>
    <lineage>
        <taxon>Eukaryota</taxon>
        <taxon>Metazoa</taxon>
        <taxon>Chordata</taxon>
        <taxon>Craniata</taxon>
        <taxon>Vertebrata</taxon>
        <taxon>Euteleostomi</taxon>
        <taxon>Actinopterygii</taxon>
        <taxon>Neopterygii</taxon>
        <taxon>Teleostei</taxon>
        <taxon>Neoteleostei</taxon>
        <taxon>Acanthomorphata</taxon>
        <taxon>Gobiaria</taxon>
        <taxon>Gobiiformes</taxon>
        <taxon>Gobioidei</taxon>
        <taxon>Gobiidae</taxon>
        <taxon>Gobiinae</taxon>
        <taxon>Knipowitschia</taxon>
    </lineage>
</organism>
<proteinExistence type="predicted"/>
<feature type="transmembrane region" description="Helical" evidence="5">
    <location>
        <begin position="46"/>
        <end position="66"/>
    </location>
</feature>
<evidence type="ECO:0000259" key="6">
    <source>
        <dbReference type="Pfam" id="PF07782"/>
    </source>
</evidence>
<keyword evidence="4 5" id="KW-0472">Membrane</keyword>
<dbReference type="PANTHER" id="PTHR21041">
    <property type="entry name" value="DENDRITIC CELL-SPECIFIC TRANSMEMBRANE PROTEIN"/>
    <property type="match status" value="1"/>
</dbReference>
<dbReference type="Pfam" id="PF07782">
    <property type="entry name" value="DC_STAMP"/>
    <property type="match status" value="1"/>
</dbReference>
<dbReference type="AlphaFoldDB" id="A0AAV2ME74"/>
<evidence type="ECO:0000256" key="4">
    <source>
        <dbReference type="ARBA" id="ARBA00023136"/>
    </source>
</evidence>
<dbReference type="InterPro" id="IPR051856">
    <property type="entry name" value="CSR-E3_Ligase_Protein"/>
</dbReference>
<sequence length="128" mass="14486">MEVGGDSLMARLLRKTVSVFNSSAHFDIDGSNRRCSVVPSSLPPSLYLNCCVCVLMVALFSLVQVYSSRLRRVICASFYPQREKMRVRFLYNVLLQSNRKCPTSDRKCSSDRLVCNCCQTGDVQYQPT</sequence>
<evidence type="ECO:0000256" key="2">
    <source>
        <dbReference type="ARBA" id="ARBA00022692"/>
    </source>
</evidence>
<dbReference type="Proteomes" id="UP001497482">
    <property type="component" value="Chromosome 7"/>
</dbReference>
<keyword evidence="2 5" id="KW-0812">Transmembrane</keyword>
<protein>
    <recommendedName>
        <fullName evidence="6">Dendritic cell-specific transmembrane protein-like domain-containing protein</fullName>
    </recommendedName>
</protein>
<evidence type="ECO:0000313" key="7">
    <source>
        <dbReference type="EMBL" id="CAL1611673.1"/>
    </source>
</evidence>
<dbReference type="PANTHER" id="PTHR21041:SF17">
    <property type="entry name" value="E3 UBIQUITIN-PROTEIN LIGASE DCST1"/>
    <property type="match status" value="1"/>
</dbReference>
<feature type="domain" description="Dendritic cell-specific transmembrane protein-like" evidence="6">
    <location>
        <begin position="1"/>
        <end position="91"/>
    </location>
</feature>
<dbReference type="GO" id="GO:0016020">
    <property type="term" value="C:membrane"/>
    <property type="evidence" value="ECO:0007669"/>
    <property type="project" value="UniProtKB-SubCell"/>
</dbReference>
<dbReference type="InterPro" id="IPR012858">
    <property type="entry name" value="DC_STAMP-like"/>
</dbReference>
<gene>
    <name evidence="7" type="ORF">KC01_LOCUS38066</name>
</gene>
<dbReference type="EMBL" id="OZ035829">
    <property type="protein sequence ID" value="CAL1611673.1"/>
    <property type="molecule type" value="Genomic_DNA"/>
</dbReference>
<evidence type="ECO:0000256" key="3">
    <source>
        <dbReference type="ARBA" id="ARBA00022989"/>
    </source>
</evidence>
<reference evidence="7 8" key="1">
    <citation type="submission" date="2024-04" db="EMBL/GenBank/DDBJ databases">
        <authorList>
            <person name="Waldvogel A.-M."/>
            <person name="Schoenle A."/>
        </authorList>
    </citation>
    <scope>NUCLEOTIDE SEQUENCE [LARGE SCALE GENOMIC DNA]</scope>
</reference>
<accession>A0AAV2ME74</accession>
<evidence type="ECO:0000256" key="5">
    <source>
        <dbReference type="SAM" id="Phobius"/>
    </source>
</evidence>
<keyword evidence="3 5" id="KW-1133">Transmembrane helix</keyword>
<evidence type="ECO:0000256" key="1">
    <source>
        <dbReference type="ARBA" id="ARBA00004141"/>
    </source>
</evidence>
<comment type="subcellular location">
    <subcellularLocation>
        <location evidence="1">Membrane</location>
        <topology evidence="1">Multi-pass membrane protein</topology>
    </subcellularLocation>
</comment>
<evidence type="ECO:0000313" key="8">
    <source>
        <dbReference type="Proteomes" id="UP001497482"/>
    </source>
</evidence>